<evidence type="ECO:0000313" key="1">
    <source>
        <dbReference type="EMBL" id="TNC28421.1"/>
    </source>
</evidence>
<reference evidence="1 2" key="1">
    <citation type="submission" date="2019-05" db="EMBL/GenBank/DDBJ databases">
        <title>Mumia sp. nov., isolated from the intestinal contents of plateau pika (Ochotona curzoniae) in the Qinghai-Tibet plateau of China.</title>
        <authorList>
            <person name="Tian Z."/>
        </authorList>
    </citation>
    <scope>NUCLEOTIDE SEQUENCE [LARGE SCALE GENOMIC DNA]</scope>
    <source>
        <strain evidence="2">527</strain>
    </source>
</reference>
<name>A0A5C4M667_9ACTN</name>
<dbReference type="Proteomes" id="UP000306740">
    <property type="component" value="Unassembled WGS sequence"/>
</dbReference>
<comment type="caution">
    <text evidence="1">The sequence shown here is derived from an EMBL/GenBank/DDBJ whole genome shotgun (WGS) entry which is preliminary data.</text>
</comment>
<evidence type="ECO:0000313" key="2">
    <source>
        <dbReference type="Proteomes" id="UP000306740"/>
    </source>
</evidence>
<accession>A0A5C4M667</accession>
<sequence length="109" mass="12856">MHVVEQFLLMEATLSEPLKERDRQSELVDRVQCPLCARFQDPLWELARCRCKDLLLFSGSAAQPPDLLAPSVKMERDMTRVLDRAVRLLRLERRRKPGDRLCERRLLVR</sequence>
<dbReference type="AlphaFoldDB" id="A0A5C4M667"/>
<protein>
    <submittedName>
        <fullName evidence="1">Uncharacterized protein</fullName>
    </submittedName>
</protein>
<dbReference type="RefSeq" id="WP_139107322.1">
    <property type="nucleotide sequence ID" value="NZ_VDFR01000234.1"/>
</dbReference>
<dbReference type="EMBL" id="VDFR01000234">
    <property type="protein sequence ID" value="TNC28421.1"/>
    <property type="molecule type" value="Genomic_DNA"/>
</dbReference>
<proteinExistence type="predicted"/>
<gene>
    <name evidence="1" type="ORF">FHE65_33920</name>
</gene>
<organism evidence="1 2">
    <name type="scientific">Mumia zhuanghuii</name>
    <dbReference type="NCBI Taxonomy" id="2585211"/>
    <lineage>
        <taxon>Bacteria</taxon>
        <taxon>Bacillati</taxon>
        <taxon>Actinomycetota</taxon>
        <taxon>Actinomycetes</taxon>
        <taxon>Propionibacteriales</taxon>
        <taxon>Nocardioidaceae</taxon>
        <taxon>Mumia</taxon>
    </lineage>
</organism>